<feature type="chain" id="PRO_5037640676" evidence="2">
    <location>
        <begin position="20"/>
        <end position="147"/>
    </location>
</feature>
<proteinExistence type="predicted"/>
<evidence type="ECO:0000313" key="4">
    <source>
        <dbReference type="WBParaSite" id="Minc3s00351g10785"/>
    </source>
</evidence>
<sequence>MKYKLFILLVFSLIEIGDGMNNHISQRGLRHRRTKKYDDSPILPPQGASSTPHRVPQHVPKYKPDSPKPPNSQMPSSPLEKPSEGKLIPLEELCKPFGVPVKAENALRQQNFNALEGPSQAKISFIKFNFYNFKNFILTFSINFYDY</sequence>
<dbReference type="AlphaFoldDB" id="A0A914LA61"/>
<dbReference type="Proteomes" id="UP000887563">
    <property type="component" value="Unplaced"/>
</dbReference>
<organism evidence="3 4">
    <name type="scientific">Meloidogyne incognita</name>
    <name type="common">Southern root-knot nematode worm</name>
    <name type="synonym">Oxyuris incognita</name>
    <dbReference type="NCBI Taxonomy" id="6306"/>
    <lineage>
        <taxon>Eukaryota</taxon>
        <taxon>Metazoa</taxon>
        <taxon>Ecdysozoa</taxon>
        <taxon>Nematoda</taxon>
        <taxon>Chromadorea</taxon>
        <taxon>Rhabditida</taxon>
        <taxon>Tylenchina</taxon>
        <taxon>Tylenchomorpha</taxon>
        <taxon>Tylenchoidea</taxon>
        <taxon>Meloidogynidae</taxon>
        <taxon>Meloidogyninae</taxon>
        <taxon>Meloidogyne</taxon>
        <taxon>Meloidogyne incognita group</taxon>
    </lineage>
</organism>
<feature type="signal peptide" evidence="2">
    <location>
        <begin position="1"/>
        <end position="19"/>
    </location>
</feature>
<reference evidence="4" key="1">
    <citation type="submission" date="2022-11" db="UniProtKB">
        <authorList>
            <consortium name="WormBaseParasite"/>
        </authorList>
    </citation>
    <scope>IDENTIFICATION</scope>
</reference>
<protein>
    <submittedName>
        <fullName evidence="4">Uncharacterized protein</fullName>
    </submittedName>
</protein>
<accession>A0A914LA61</accession>
<dbReference type="WBParaSite" id="Minc3s00351g10785">
    <property type="protein sequence ID" value="Minc3s00351g10785"/>
    <property type="gene ID" value="Minc3s00351g10785"/>
</dbReference>
<name>A0A914LA61_MELIC</name>
<feature type="region of interest" description="Disordered" evidence="1">
    <location>
        <begin position="26"/>
        <end position="84"/>
    </location>
</feature>
<keyword evidence="3" id="KW-1185">Reference proteome</keyword>
<evidence type="ECO:0000256" key="2">
    <source>
        <dbReference type="SAM" id="SignalP"/>
    </source>
</evidence>
<evidence type="ECO:0000313" key="3">
    <source>
        <dbReference type="Proteomes" id="UP000887563"/>
    </source>
</evidence>
<keyword evidence="2" id="KW-0732">Signal</keyword>
<evidence type="ECO:0000256" key="1">
    <source>
        <dbReference type="SAM" id="MobiDB-lite"/>
    </source>
</evidence>